<keyword evidence="5" id="KW-1185">Reference proteome</keyword>
<name>V6LSJ7_9EUKA</name>
<dbReference type="VEuPathDB" id="GiardiaDB:SS50377_23332"/>
<evidence type="ECO:0000313" key="4">
    <source>
        <dbReference type="EMBL" id="KAH0575692.1"/>
    </source>
</evidence>
<feature type="coiled-coil region" evidence="1">
    <location>
        <begin position="411"/>
        <end position="438"/>
    </location>
</feature>
<dbReference type="InterPro" id="IPR013087">
    <property type="entry name" value="Znf_C2H2_type"/>
</dbReference>
<proteinExistence type="predicted"/>
<dbReference type="OrthoDB" id="153872at2759"/>
<feature type="domain" description="C2H2-type" evidence="2">
    <location>
        <begin position="225"/>
        <end position="245"/>
    </location>
</feature>
<reference evidence="4" key="2">
    <citation type="submission" date="2020-12" db="EMBL/GenBank/DDBJ databases">
        <title>New Spironucleus salmonicida genome in near-complete chromosomes.</title>
        <authorList>
            <person name="Xu F."/>
            <person name="Kurt Z."/>
            <person name="Jimenez-Gonzalez A."/>
            <person name="Astvaldsson A."/>
            <person name="Andersson J.O."/>
            <person name="Svard S.G."/>
        </authorList>
    </citation>
    <scope>NUCLEOTIDE SEQUENCE</scope>
    <source>
        <strain evidence="4">ATCC 50377</strain>
    </source>
</reference>
<protein>
    <recommendedName>
        <fullName evidence="2">C2H2-type domain-containing protein</fullName>
    </recommendedName>
</protein>
<evidence type="ECO:0000259" key="2">
    <source>
        <dbReference type="PROSITE" id="PS00028"/>
    </source>
</evidence>
<accession>V6LSJ7</accession>
<dbReference type="Proteomes" id="UP000018208">
    <property type="component" value="Unassembled WGS sequence"/>
</dbReference>
<sequence length="742" mass="86863">MNLIPLNSVKLTQQTQSFQYFNNIIKISTNVSTQLQSAFELDQNRNKFNLVKKFPNQLVHQLYIYLDSFSRTQIESMLETQFQLFTSQQMTYLNSQPNDSQLILVCDVIIGQILTVPQKQSLPPPLGFDSYAVVPSQFFIETSSQLDNIQYIIFNPSRIVPTYFLITQKIQKHLNQIKFCEICQHVFTKKIQFESYFNSNKLISTPPLQPNFASIYCQNDNIKLCTFCDQNLHQTPALQLHKRQHINDQNKFEDCEIHKSQLLYYCQSKNTWHCHECLLSINLQQQNYLNAQDMISEMSQFNAMLNVSQYVEKMRNLILQIKKCVQKSEESLISDFKKNLTQVQKIGQFQIQLILGQILGIQQLDSINQKFLKVEQNTEFTSNLQLEVFLQQKQYYQNNQLIFDNLDQFGYEFESEILEKLSENLQNIQQISNDKSKEMNNIVDNIVKYRLYGIQGISPYQKWEIYNSNDENTSQTDIFENIYQTTQLFNKSSVQVVITDRTVDSQKMDYNTTQMTVSKLSSTQQSYSKILFEKSSAESYLNSVFDDNKQPQIKQQNQPKLSSFIQDQPLKIQIDLTIPQQSTVDEQYILVNKLYKIDDKNLLLPFTPFEQYYNDSIRQVYYITCHYAKLAFGWNKLRLVQPIINQINVTYIFSQGNQNKGVLFIKSQNSVFVISSFKGGNDFIIDITRNQVTLNINVQCLQDSLQINKGIQVEVLLNERQIIYGSIIEQIVSIDWFDMLIE</sequence>
<reference evidence="3 4" key="1">
    <citation type="journal article" date="2014" name="PLoS Genet.">
        <title>The Genome of Spironucleus salmonicida Highlights a Fish Pathogen Adapted to Fluctuating Environments.</title>
        <authorList>
            <person name="Xu F."/>
            <person name="Jerlstrom-Hultqvist J."/>
            <person name="Einarsson E."/>
            <person name="Astvaldsson A."/>
            <person name="Svard S.G."/>
            <person name="Andersson J.O."/>
        </authorList>
    </citation>
    <scope>NUCLEOTIDE SEQUENCE</scope>
    <source>
        <strain evidence="4">ATCC 50377</strain>
    </source>
</reference>
<dbReference type="EMBL" id="AUWU02000003">
    <property type="protein sequence ID" value="KAH0575692.1"/>
    <property type="molecule type" value="Genomic_DNA"/>
</dbReference>
<gene>
    <name evidence="3" type="ORF">SS50377_12713</name>
    <name evidence="4" type="ORF">SS50377_23332</name>
</gene>
<evidence type="ECO:0000313" key="3">
    <source>
        <dbReference type="EMBL" id="EST47203.1"/>
    </source>
</evidence>
<dbReference type="PROSITE" id="PS00028">
    <property type="entry name" value="ZINC_FINGER_C2H2_1"/>
    <property type="match status" value="1"/>
</dbReference>
<dbReference type="EMBL" id="KI546046">
    <property type="protein sequence ID" value="EST47203.1"/>
    <property type="molecule type" value="Genomic_DNA"/>
</dbReference>
<keyword evidence="1" id="KW-0175">Coiled coil</keyword>
<evidence type="ECO:0000256" key="1">
    <source>
        <dbReference type="SAM" id="Coils"/>
    </source>
</evidence>
<dbReference type="AlphaFoldDB" id="V6LSJ7"/>
<organism evidence="3">
    <name type="scientific">Spironucleus salmonicida</name>
    <dbReference type="NCBI Taxonomy" id="348837"/>
    <lineage>
        <taxon>Eukaryota</taxon>
        <taxon>Metamonada</taxon>
        <taxon>Diplomonadida</taxon>
        <taxon>Hexamitidae</taxon>
        <taxon>Hexamitinae</taxon>
        <taxon>Spironucleus</taxon>
    </lineage>
</organism>
<evidence type="ECO:0000313" key="5">
    <source>
        <dbReference type="Proteomes" id="UP000018208"/>
    </source>
</evidence>